<dbReference type="InterPro" id="IPR029058">
    <property type="entry name" value="AB_hydrolase_fold"/>
</dbReference>
<dbReference type="InterPro" id="IPR000801">
    <property type="entry name" value="Esterase-like"/>
</dbReference>
<dbReference type="PANTHER" id="PTHR48098">
    <property type="entry name" value="ENTEROCHELIN ESTERASE-RELATED"/>
    <property type="match status" value="1"/>
</dbReference>
<dbReference type="SUPFAM" id="SSF53474">
    <property type="entry name" value="alpha/beta-Hydrolases"/>
    <property type="match status" value="1"/>
</dbReference>
<dbReference type="Gene3D" id="2.60.40.10">
    <property type="entry name" value="Immunoglobulins"/>
    <property type="match status" value="1"/>
</dbReference>
<keyword evidence="2" id="KW-1185">Reference proteome</keyword>
<gene>
    <name evidence="1" type="primary">axe1-6A_4</name>
    <name evidence="1" type="ORF">EMA8858_03938</name>
</gene>
<evidence type="ECO:0000313" key="1">
    <source>
        <dbReference type="EMBL" id="CAH0997804.1"/>
    </source>
</evidence>
<dbReference type="EMBL" id="CAKLPY010000006">
    <property type="protein sequence ID" value="CAH0997804.1"/>
    <property type="molecule type" value="Genomic_DNA"/>
</dbReference>
<dbReference type="InterPro" id="IPR014756">
    <property type="entry name" value="Ig_E-set"/>
</dbReference>
<sequence>MKKSTFFSKKIKNALLRTVLLVSPFWADAQRRLSNVTSPEVLPDNSVIFRIKAPNVTKAQVVGTWNRRFKPDEMIKKDSVFEVKVGPIPSDMYEYDIVLDGIPVLDPLNKAVTRDGAYIQSRLLVPGGLGDIIDVKPVPHGDLKAVWYDSPTVGTSQRRMFIYTPPNYNKSNKKYPVMYLLHGGGGDEEVWVNRGRANYILDNLIAAGKAEPMIVVITNGDVNNVGSVLDRPANLSKKDNTGIGAMAAGVFEKSLVKDVIPYIESNYRVIADADHRAVRGFSMGGFHTQNITNANPSMFKYIGVMSMGLWSAARNDPNFDKAGYIAQLKELQRNNPKVYWIGMGTDDFLYNSGVALRKVYDEIGFKYTYRENIGNHDWNSWRMYLSEFGPLCFK</sequence>
<dbReference type="RefSeq" id="WP_238808611.1">
    <property type="nucleotide sequence ID" value="NZ_CAKLPY010000006.1"/>
</dbReference>
<proteinExistence type="predicted"/>
<name>A0ABM9AV21_9BACT</name>
<dbReference type="PANTHER" id="PTHR48098:SF1">
    <property type="entry name" value="DIACYLGLYCEROL ACYLTRANSFERASE_MYCOLYLTRANSFERASE AG85A"/>
    <property type="match status" value="1"/>
</dbReference>
<dbReference type="InterPro" id="IPR013783">
    <property type="entry name" value="Ig-like_fold"/>
</dbReference>
<dbReference type="Gene3D" id="3.40.50.1820">
    <property type="entry name" value="alpha/beta hydrolase"/>
    <property type="match status" value="1"/>
</dbReference>
<dbReference type="Proteomes" id="UP000837932">
    <property type="component" value="Unassembled WGS sequence"/>
</dbReference>
<organism evidence="1 2">
    <name type="scientific">Emticicia aquatica</name>
    <dbReference type="NCBI Taxonomy" id="1681835"/>
    <lineage>
        <taxon>Bacteria</taxon>
        <taxon>Pseudomonadati</taxon>
        <taxon>Bacteroidota</taxon>
        <taxon>Cytophagia</taxon>
        <taxon>Cytophagales</taxon>
        <taxon>Leadbetterellaceae</taxon>
        <taxon>Emticicia</taxon>
    </lineage>
</organism>
<reference evidence="1" key="1">
    <citation type="submission" date="2021-12" db="EMBL/GenBank/DDBJ databases">
        <authorList>
            <person name="Rodrigo-Torres L."/>
            <person name="Arahal R. D."/>
            <person name="Lucena T."/>
        </authorList>
    </citation>
    <scope>NUCLEOTIDE SEQUENCE</scope>
    <source>
        <strain evidence="1">CECT 8858</strain>
    </source>
</reference>
<accession>A0ABM9AV21</accession>
<dbReference type="Pfam" id="PF00756">
    <property type="entry name" value="Esterase"/>
    <property type="match status" value="1"/>
</dbReference>
<protein>
    <submittedName>
        <fullName evidence="1">Carbohydrate acetyl esterase/feruloyl esterase</fullName>
    </submittedName>
</protein>
<dbReference type="InterPro" id="IPR050583">
    <property type="entry name" value="Mycobacterial_A85_antigen"/>
</dbReference>
<dbReference type="SUPFAM" id="SSF81296">
    <property type="entry name" value="E set domains"/>
    <property type="match status" value="1"/>
</dbReference>
<evidence type="ECO:0000313" key="2">
    <source>
        <dbReference type="Proteomes" id="UP000837932"/>
    </source>
</evidence>
<comment type="caution">
    <text evidence="1">The sequence shown here is derived from an EMBL/GenBank/DDBJ whole genome shotgun (WGS) entry which is preliminary data.</text>
</comment>